<dbReference type="STRING" id="1220578.FPE01S_01_06760"/>
<protein>
    <recommendedName>
        <fullName evidence="3">Secretion system C-terminal sorting domain-containing protein</fullName>
    </recommendedName>
</protein>
<evidence type="ECO:0000313" key="1">
    <source>
        <dbReference type="EMBL" id="GAO41662.1"/>
    </source>
</evidence>
<dbReference type="NCBIfam" id="TIGR04183">
    <property type="entry name" value="Por_Secre_tail"/>
    <property type="match status" value="1"/>
</dbReference>
<sequence>MAQPRNGYSYVNITKQTVGGTVEPGDILEIRHSIHIAWGSNSGNNYTYYNVRYYDSLPTNTAMITSPTEYLRVITNEGVTLKQYTTNAGDDPGTFIANPAGGEYHIRINLGRYATAPANNKLTGTGSTTGTGRINVKDVNSGDRPRWYSGHLFSTAFRVRVTGNYGDIIKLGAARFYYSTTANGISVPISVLRFQILITKNNPLCDNITGTNFAGENGGTFGSGNSLVRSTSAMFPIPNFRYIVNSDLPNQPVDDGMYSIMKNTSPVSSTNVNANRELSCGSNVPAANACSNRMFGSWDINGDHTGSNNSTGNAPAGANQSGGYMLVVNSDYVTNEAYRQTISGLCPNTTYEFSAWIRNVCKNCHWDSSLARSSGDGVRPNLTWVLDDIDRYSTGEIPYTSSWVKKGFTFTTGATQNTVTFSIRNNAQGGGGNDWVMDDIAIATCQPNLTMRPYGNAVVCFGNQVDFDAEVKSYFNNYTSWRWEKSTDGGNTWSNENSGTGTPVLNSGQYVYYVPHAPFLGDSSTAGNIIRLRIATTQDNLNNNSCSFLASTTVVVMVNNCTWVLDANVIQFKAQSMNSGTSLRWAAVNEVPGLKYVIEKSTDLRQWKTVNETMALATGSQNNYTTVDPGQLSQTTYYRISMVFEGKTKYTHQLSVAPQRDAMLTLAIKTVQNPFNTQLPVELTVPDNGDIQVTLFDLYGKPLKQANWKVTRGSNRLILGETGILPAGTYILMARFNDQVVQKKVIKMNQL</sequence>
<proteinExistence type="predicted"/>
<evidence type="ECO:0008006" key="3">
    <source>
        <dbReference type="Google" id="ProtNLM"/>
    </source>
</evidence>
<dbReference type="AlphaFoldDB" id="A0A0E9MV79"/>
<dbReference type="Gene3D" id="2.60.120.260">
    <property type="entry name" value="Galactose-binding domain-like"/>
    <property type="match status" value="1"/>
</dbReference>
<keyword evidence="2" id="KW-1185">Reference proteome</keyword>
<reference evidence="1 2" key="1">
    <citation type="submission" date="2015-04" db="EMBL/GenBank/DDBJ databases">
        <title>Whole genome shotgun sequence of Flavihumibacter petaseus NBRC 106054.</title>
        <authorList>
            <person name="Miyazawa S."/>
            <person name="Hosoyama A."/>
            <person name="Hashimoto M."/>
            <person name="Noguchi M."/>
            <person name="Tsuchikane K."/>
            <person name="Ohji S."/>
            <person name="Yamazoe A."/>
            <person name="Ichikawa N."/>
            <person name="Kimura A."/>
            <person name="Fujita N."/>
        </authorList>
    </citation>
    <scope>NUCLEOTIDE SEQUENCE [LARGE SCALE GENOMIC DNA]</scope>
    <source>
        <strain evidence="1 2">NBRC 106054</strain>
    </source>
</reference>
<dbReference type="InterPro" id="IPR026444">
    <property type="entry name" value="Secre_tail"/>
</dbReference>
<organism evidence="1 2">
    <name type="scientific">Flavihumibacter petaseus NBRC 106054</name>
    <dbReference type="NCBI Taxonomy" id="1220578"/>
    <lineage>
        <taxon>Bacteria</taxon>
        <taxon>Pseudomonadati</taxon>
        <taxon>Bacteroidota</taxon>
        <taxon>Chitinophagia</taxon>
        <taxon>Chitinophagales</taxon>
        <taxon>Chitinophagaceae</taxon>
        <taxon>Flavihumibacter</taxon>
    </lineage>
</organism>
<name>A0A0E9MV79_9BACT</name>
<dbReference type="Proteomes" id="UP000033121">
    <property type="component" value="Unassembled WGS sequence"/>
</dbReference>
<comment type="caution">
    <text evidence="1">The sequence shown here is derived from an EMBL/GenBank/DDBJ whole genome shotgun (WGS) entry which is preliminary data.</text>
</comment>
<gene>
    <name evidence="1" type="ORF">FPE01S_01_06760</name>
</gene>
<accession>A0A0E9MV79</accession>
<evidence type="ECO:0000313" key="2">
    <source>
        <dbReference type="Proteomes" id="UP000033121"/>
    </source>
</evidence>
<dbReference type="EMBL" id="BBWV01000001">
    <property type="protein sequence ID" value="GAO41662.1"/>
    <property type="molecule type" value="Genomic_DNA"/>
</dbReference>